<feature type="region of interest" description="Disordered" evidence="1">
    <location>
        <begin position="104"/>
        <end position="135"/>
    </location>
</feature>
<dbReference type="Ensembl" id="ENSCINT00000035322.1">
    <property type="protein sequence ID" value="ENSCINP00000036552.1"/>
    <property type="gene ID" value="ENSCING00000020435.1"/>
</dbReference>
<evidence type="ECO:0008006" key="4">
    <source>
        <dbReference type="Google" id="ProtNLM"/>
    </source>
</evidence>
<dbReference type="InParanoid" id="H2Y3R7"/>
<dbReference type="HOGENOM" id="CLU_059866_1_0_1"/>
<evidence type="ECO:0000256" key="1">
    <source>
        <dbReference type="SAM" id="MobiDB-lite"/>
    </source>
</evidence>
<evidence type="ECO:0000313" key="3">
    <source>
        <dbReference type="Proteomes" id="UP000008144"/>
    </source>
</evidence>
<dbReference type="EMBL" id="EAAA01002712">
    <property type="status" value="NOT_ANNOTATED_CDS"/>
    <property type="molecule type" value="Genomic_DNA"/>
</dbReference>
<protein>
    <recommendedName>
        <fullName evidence="4">SBF1/SBF2 domain-containing protein</fullName>
    </recommendedName>
</protein>
<dbReference type="PANTHER" id="PTHR13663:SF2">
    <property type="entry name" value="SIMILAR TO RIKEN CDNA 6430548M08"/>
    <property type="match status" value="1"/>
</dbReference>
<reference evidence="2" key="3">
    <citation type="submission" date="2025-08" db="UniProtKB">
        <authorList>
            <consortium name="Ensembl"/>
        </authorList>
    </citation>
    <scope>IDENTIFICATION</scope>
</reference>
<dbReference type="Proteomes" id="UP000008144">
    <property type="component" value="Chromosome 8"/>
</dbReference>
<dbReference type="PANTHER" id="PTHR13663">
    <property type="entry name" value="SIMILAR TO RIKEN CDNA 6430548M08"/>
    <property type="match status" value="1"/>
</dbReference>
<reference evidence="2" key="4">
    <citation type="submission" date="2025-09" db="UniProtKB">
        <authorList>
            <consortium name="Ensembl"/>
        </authorList>
    </citation>
    <scope>IDENTIFICATION</scope>
</reference>
<feature type="compositionally biased region" description="Basic and acidic residues" evidence="1">
    <location>
        <begin position="111"/>
        <end position="120"/>
    </location>
</feature>
<dbReference type="GeneTree" id="ENSGT00390000009535"/>
<dbReference type="FunCoup" id="H2Y3R7">
    <property type="interactions" value="15"/>
</dbReference>
<accession>H2Y3R7</accession>
<organism evidence="2 3">
    <name type="scientific">Ciona intestinalis</name>
    <name type="common">Transparent sea squirt</name>
    <name type="synonym">Ascidia intestinalis</name>
    <dbReference type="NCBI Taxonomy" id="7719"/>
    <lineage>
        <taxon>Eukaryota</taxon>
        <taxon>Metazoa</taxon>
        <taxon>Chordata</taxon>
        <taxon>Tunicata</taxon>
        <taxon>Ascidiacea</taxon>
        <taxon>Phlebobranchia</taxon>
        <taxon>Cionidae</taxon>
        <taxon>Ciona</taxon>
    </lineage>
</organism>
<sequence length="301" mass="34661">IEEFMRAHVAQLFNPAVEISIADKQTFGRLCQDAHGREMFAKFVNMQRCNSQKVNESTFYKLTHSFALVLFECYDADDFIPCKTLMNMAFTYYHVPEISSMQFSQETASDNDTKEKSENKKQKKNKNLSKKGTNGSSSIWKAANLWVNKEIKGIKDSLSAMENGDKTNAEEKKSTINQNNNATKEKDDEKVYLYDALKNQVIWKSLRFWNAAFFDAVNVERQQHCSQIGWNDLTPEERENANEVIRNVTFGQLGTFINNMKYLGIGQKTCLEFLRKQCIIGNLSKELYQTLKCQIETPLPC</sequence>
<evidence type="ECO:0000313" key="2">
    <source>
        <dbReference type="Ensembl" id="ENSCINP00000036552.1"/>
    </source>
</evidence>
<reference evidence="3" key="1">
    <citation type="journal article" date="2002" name="Science">
        <title>The draft genome of Ciona intestinalis: insights into chordate and vertebrate origins.</title>
        <authorList>
            <person name="Dehal P."/>
            <person name="Satou Y."/>
            <person name="Campbell R.K."/>
            <person name="Chapman J."/>
            <person name="Degnan B."/>
            <person name="De Tomaso A."/>
            <person name="Davidson B."/>
            <person name="Di Gregorio A."/>
            <person name="Gelpke M."/>
            <person name="Goodstein D.M."/>
            <person name="Harafuji N."/>
            <person name="Hastings K.E."/>
            <person name="Ho I."/>
            <person name="Hotta K."/>
            <person name="Huang W."/>
            <person name="Kawashima T."/>
            <person name="Lemaire P."/>
            <person name="Martinez D."/>
            <person name="Meinertzhagen I.A."/>
            <person name="Necula S."/>
            <person name="Nonaka M."/>
            <person name="Putnam N."/>
            <person name="Rash S."/>
            <person name="Saiga H."/>
            <person name="Satake M."/>
            <person name="Terry A."/>
            <person name="Yamada L."/>
            <person name="Wang H.G."/>
            <person name="Awazu S."/>
            <person name="Azumi K."/>
            <person name="Boore J."/>
            <person name="Branno M."/>
            <person name="Chin-Bow S."/>
            <person name="DeSantis R."/>
            <person name="Doyle S."/>
            <person name="Francino P."/>
            <person name="Keys D.N."/>
            <person name="Haga S."/>
            <person name="Hayashi H."/>
            <person name="Hino K."/>
            <person name="Imai K.S."/>
            <person name="Inaba K."/>
            <person name="Kano S."/>
            <person name="Kobayashi K."/>
            <person name="Kobayashi M."/>
            <person name="Lee B.I."/>
            <person name="Makabe K.W."/>
            <person name="Manohar C."/>
            <person name="Matassi G."/>
            <person name="Medina M."/>
            <person name="Mochizuki Y."/>
            <person name="Mount S."/>
            <person name="Morishita T."/>
            <person name="Miura S."/>
            <person name="Nakayama A."/>
            <person name="Nishizaka S."/>
            <person name="Nomoto H."/>
            <person name="Ohta F."/>
            <person name="Oishi K."/>
            <person name="Rigoutsos I."/>
            <person name="Sano M."/>
            <person name="Sasaki A."/>
            <person name="Sasakura Y."/>
            <person name="Shoguchi E."/>
            <person name="Shin-i T."/>
            <person name="Spagnuolo A."/>
            <person name="Stainier D."/>
            <person name="Suzuki M.M."/>
            <person name="Tassy O."/>
            <person name="Takatori N."/>
            <person name="Tokuoka M."/>
            <person name="Yagi K."/>
            <person name="Yoshizaki F."/>
            <person name="Wada S."/>
            <person name="Zhang C."/>
            <person name="Hyatt P.D."/>
            <person name="Larimer F."/>
            <person name="Detter C."/>
            <person name="Doggett N."/>
            <person name="Glavina T."/>
            <person name="Hawkins T."/>
            <person name="Richardson P."/>
            <person name="Lucas S."/>
            <person name="Kohara Y."/>
            <person name="Levine M."/>
            <person name="Satoh N."/>
            <person name="Rokhsar D.S."/>
        </authorList>
    </citation>
    <scope>NUCLEOTIDE SEQUENCE [LARGE SCALE GENOMIC DNA]</scope>
</reference>
<dbReference type="STRING" id="7719.ENSCINP00000036552"/>
<keyword evidence="3" id="KW-1185">Reference proteome</keyword>
<reference evidence="2" key="2">
    <citation type="journal article" date="2008" name="Genome Biol.">
        <title>Improved genome assembly and evidence-based global gene model set for the chordate Ciona intestinalis: new insight into intron and operon populations.</title>
        <authorList>
            <person name="Satou Y."/>
            <person name="Mineta K."/>
            <person name="Ogasawara M."/>
            <person name="Sasakura Y."/>
            <person name="Shoguchi E."/>
            <person name="Ueno K."/>
            <person name="Yamada L."/>
            <person name="Matsumoto J."/>
            <person name="Wasserscheid J."/>
            <person name="Dewar K."/>
            <person name="Wiley G.B."/>
            <person name="Macmil S.L."/>
            <person name="Roe B.A."/>
            <person name="Zeller R.W."/>
            <person name="Hastings K.E."/>
            <person name="Lemaire P."/>
            <person name="Lindquist E."/>
            <person name="Endo T."/>
            <person name="Hotta K."/>
            <person name="Inaba K."/>
        </authorList>
    </citation>
    <scope>NUCLEOTIDE SEQUENCE [LARGE SCALE GENOMIC DNA]</scope>
    <source>
        <strain evidence="2">wild type</strain>
    </source>
</reference>
<proteinExistence type="predicted"/>
<dbReference type="InterPro" id="IPR039872">
    <property type="entry name" value="KIAA0513"/>
</dbReference>
<dbReference type="AlphaFoldDB" id="H2Y3R7"/>
<dbReference type="OMA" id="HEVEMAG"/>
<name>H2Y3R7_CIOIN</name>